<feature type="compositionally biased region" description="Basic and acidic residues" evidence="1">
    <location>
        <begin position="110"/>
        <end position="120"/>
    </location>
</feature>
<feature type="compositionally biased region" description="Low complexity" evidence="1">
    <location>
        <begin position="224"/>
        <end position="235"/>
    </location>
</feature>
<proteinExistence type="predicted"/>
<evidence type="ECO:0000256" key="1">
    <source>
        <dbReference type="SAM" id="MobiDB-lite"/>
    </source>
</evidence>
<protein>
    <submittedName>
        <fullName evidence="2">Uncharacterized protein</fullName>
    </submittedName>
</protein>
<feature type="compositionally biased region" description="Polar residues" evidence="1">
    <location>
        <begin position="256"/>
        <end position="269"/>
    </location>
</feature>
<feature type="compositionally biased region" description="Low complexity" evidence="1">
    <location>
        <begin position="74"/>
        <end position="108"/>
    </location>
</feature>
<evidence type="ECO:0000313" key="2">
    <source>
        <dbReference type="EMBL" id="CAA9336131.1"/>
    </source>
</evidence>
<gene>
    <name evidence="2" type="ORF">AVDCRST_MAG48-3388</name>
</gene>
<sequence length="269" mass="28555">MERRRSPRRAAGPVLPRLRRTGPVEDLVGGRRPTLSPRLQNWPSQPSRPVGSRGPPVPRQAGGQVWIREPAPPRAAAASVRGQARAPARPLHAPGPAPRAAALAASPAFHVEHEANRRADPAPPAQATRGRAPPRALVPDRSSSTLPCRLEASRYPAQATSSAHHAVVKLVLTGAAARRPGRPRRARRACVQRAARSRTTDVASTVGWARTVSTSPARPRRCRSSAAPASSSVADRPFRARITPSGRRSGSHQRTSRGSGASARDTTAS</sequence>
<feature type="region of interest" description="Disordered" evidence="1">
    <location>
        <begin position="211"/>
        <end position="269"/>
    </location>
</feature>
<reference evidence="2" key="1">
    <citation type="submission" date="2020-02" db="EMBL/GenBank/DDBJ databases">
        <authorList>
            <person name="Meier V. D."/>
        </authorList>
    </citation>
    <scope>NUCLEOTIDE SEQUENCE</scope>
    <source>
        <strain evidence="2">AVDCRST_MAG48</strain>
    </source>
</reference>
<feature type="compositionally biased region" description="Low complexity" evidence="1">
    <location>
        <begin position="43"/>
        <end position="54"/>
    </location>
</feature>
<name>A0A6J4LLJ2_9ACTN</name>
<dbReference type="EMBL" id="CADCTS010000477">
    <property type="protein sequence ID" value="CAA9336131.1"/>
    <property type="molecule type" value="Genomic_DNA"/>
</dbReference>
<organism evidence="2">
    <name type="scientific">uncultured Friedmanniella sp</name>
    <dbReference type="NCBI Taxonomy" id="335381"/>
    <lineage>
        <taxon>Bacteria</taxon>
        <taxon>Bacillati</taxon>
        <taxon>Actinomycetota</taxon>
        <taxon>Actinomycetes</taxon>
        <taxon>Propionibacteriales</taxon>
        <taxon>Nocardioidaceae</taxon>
        <taxon>Friedmanniella</taxon>
        <taxon>environmental samples</taxon>
    </lineage>
</organism>
<accession>A0A6J4LLJ2</accession>
<dbReference type="AlphaFoldDB" id="A0A6J4LLJ2"/>
<feature type="region of interest" description="Disordered" evidence="1">
    <location>
        <begin position="1"/>
        <end position="145"/>
    </location>
</feature>